<dbReference type="OrthoDB" id="9813719at2"/>
<evidence type="ECO:0000256" key="7">
    <source>
        <dbReference type="RuleBase" id="RU000417"/>
    </source>
</evidence>
<dbReference type="EMBL" id="JFDP01000049">
    <property type="protein sequence ID" value="KEZ23216.1"/>
    <property type="molecule type" value="Genomic_DNA"/>
</dbReference>
<dbReference type="PROSITE" id="PS00094">
    <property type="entry name" value="C5_MTASE_1"/>
    <property type="match status" value="1"/>
</dbReference>
<keyword evidence="3 5" id="KW-0949">S-adenosyl-L-methionine</keyword>
<keyword evidence="4" id="KW-0680">Restriction system</keyword>
<evidence type="ECO:0000313" key="8">
    <source>
        <dbReference type="EMBL" id="KEZ23216.1"/>
    </source>
</evidence>
<dbReference type="PANTHER" id="PTHR46098">
    <property type="entry name" value="TRNA (CYTOSINE(38)-C(5))-METHYLTRANSFERASE"/>
    <property type="match status" value="1"/>
</dbReference>
<dbReference type="AlphaFoldDB" id="A0A084EZ24"/>
<proteinExistence type="inferred from homology"/>
<dbReference type="eggNOG" id="COG0270">
    <property type="taxonomic scope" value="Bacteria"/>
</dbReference>
<dbReference type="InterPro" id="IPR050750">
    <property type="entry name" value="C5-MTase"/>
</dbReference>
<evidence type="ECO:0000256" key="6">
    <source>
        <dbReference type="RuleBase" id="RU000416"/>
    </source>
</evidence>
<evidence type="ECO:0000256" key="3">
    <source>
        <dbReference type="ARBA" id="ARBA00022691"/>
    </source>
</evidence>
<protein>
    <recommendedName>
        <fullName evidence="7">Cytosine-specific methyltransferase</fullName>
        <ecNumber evidence="7">2.1.1.37</ecNumber>
    </recommendedName>
</protein>
<keyword evidence="9" id="KW-1185">Reference proteome</keyword>
<dbReference type="Proteomes" id="UP000028537">
    <property type="component" value="Unassembled WGS sequence"/>
</dbReference>
<dbReference type="NCBIfam" id="TIGR00675">
    <property type="entry name" value="dcm"/>
    <property type="match status" value="1"/>
</dbReference>
<dbReference type="RefSeq" id="WP_081847814.1">
    <property type="nucleotide sequence ID" value="NZ_JFDP01000049.1"/>
</dbReference>
<dbReference type="EC" id="2.1.1.37" evidence="7"/>
<dbReference type="PROSITE" id="PS51679">
    <property type="entry name" value="SAM_MT_C5"/>
    <property type="match status" value="1"/>
</dbReference>
<dbReference type="InterPro" id="IPR018117">
    <property type="entry name" value="C5_DNA_meth_AS"/>
</dbReference>
<dbReference type="PRINTS" id="PR00105">
    <property type="entry name" value="C5METTRFRASE"/>
</dbReference>
<dbReference type="GO" id="GO:0003886">
    <property type="term" value="F:DNA (cytosine-5-)-methyltransferase activity"/>
    <property type="evidence" value="ECO:0007669"/>
    <property type="project" value="UniProtKB-EC"/>
</dbReference>
<dbReference type="InterPro" id="IPR001525">
    <property type="entry name" value="C5_MeTfrase"/>
</dbReference>
<comment type="similarity">
    <text evidence="5 6">Belongs to the class I-like SAM-binding methyltransferase superfamily. C5-methyltransferase family.</text>
</comment>
<accession>A0A084EZ24</accession>
<evidence type="ECO:0000313" key="9">
    <source>
        <dbReference type="Proteomes" id="UP000028537"/>
    </source>
</evidence>
<evidence type="ECO:0000256" key="4">
    <source>
        <dbReference type="ARBA" id="ARBA00022747"/>
    </source>
</evidence>
<comment type="caution">
    <text evidence="8">The sequence shown here is derived from an EMBL/GenBank/DDBJ whole genome shotgun (WGS) entry which is preliminary data.</text>
</comment>
<dbReference type="NCBIfam" id="NF045953">
    <property type="entry name" value="DCM_methyl_Nterm"/>
    <property type="match status" value="1"/>
</dbReference>
<dbReference type="GO" id="GO:0032259">
    <property type="term" value="P:methylation"/>
    <property type="evidence" value="ECO:0007669"/>
    <property type="project" value="UniProtKB-KW"/>
</dbReference>
<feature type="active site" evidence="5">
    <location>
        <position position="150"/>
    </location>
</feature>
<dbReference type="SUPFAM" id="SSF53335">
    <property type="entry name" value="S-adenosyl-L-methionine-dependent methyltransferases"/>
    <property type="match status" value="1"/>
</dbReference>
<dbReference type="GO" id="GO:0009307">
    <property type="term" value="P:DNA restriction-modification system"/>
    <property type="evidence" value="ECO:0007669"/>
    <property type="project" value="UniProtKB-KW"/>
</dbReference>
<comment type="catalytic activity">
    <reaction evidence="7">
        <text>a 2'-deoxycytidine in DNA + S-adenosyl-L-methionine = a 5-methyl-2'-deoxycytidine in DNA + S-adenosyl-L-homocysteine + H(+)</text>
        <dbReference type="Rhea" id="RHEA:13681"/>
        <dbReference type="Rhea" id="RHEA-COMP:11369"/>
        <dbReference type="Rhea" id="RHEA-COMP:11370"/>
        <dbReference type="ChEBI" id="CHEBI:15378"/>
        <dbReference type="ChEBI" id="CHEBI:57856"/>
        <dbReference type="ChEBI" id="CHEBI:59789"/>
        <dbReference type="ChEBI" id="CHEBI:85452"/>
        <dbReference type="ChEBI" id="CHEBI:85454"/>
        <dbReference type="EC" id="2.1.1.37"/>
    </reaction>
</comment>
<sequence length="406" mass="46993">MKRTITLFEMFSGIGSSYLALKNVYKYTTCDVLSLGSCDFYIDAIISYMIIHYGVLEPEENLSKQEMVDILNQYSFSANAKDVVKPNYFKRLNINKLKAIFVYLYSYVNPTYFKFKYPNVKYPHLTNHTDITTFSKLPKDIDILTYSFPCQDLSQQGKQKGLGESTRSGLLYQIERILKSNQDRLPKILLLENVKGLVSKKFINDFNKWIETLDKLGYSSKYAILNATDYGSSQNRERVFMLSILKTENKDITFPPTKSSFKSTNLEDIINNPYANNNLEHLLKYKHTDFKTTSFNITKAKLINYSNFNSESYIYKPINKGATLTASGANSRLKFYFQQENIIRYINEIEAYLYMGFSENDVLKIKSTNLITPTKMIFCAGNSICIQVLEAIFKEIKNYFIKDELS</sequence>
<gene>
    <name evidence="8" type="ORF">UDIV_3800</name>
</gene>
<name>A0A084EZ24_9BACT</name>
<dbReference type="Gene3D" id="3.90.120.10">
    <property type="entry name" value="DNA Methylase, subunit A, domain 2"/>
    <property type="match status" value="1"/>
</dbReference>
<dbReference type="InterPro" id="IPR029063">
    <property type="entry name" value="SAM-dependent_MTases_sf"/>
</dbReference>
<reference evidence="8 9" key="1">
    <citation type="submission" date="2014-02" db="EMBL/GenBank/DDBJ databases">
        <title>Genome sequence of Ureaplasma diversum strain 246.</title>
        <authorList>
            <person name="Sirand-Pugnet P."/>
            <person name="Breton M."/>
            <person name="Dordet-Frisoni E."/>
            <person name="Baranowski E."/>
            <person name="Barre A."/>
            <person name="Couture C."/>
            <person name="Dupuy V."/>
            <person name="Gaurivaud P."/>
            <person name="Jacob D."/>
            <person name="Lemaitre C."/>
            <person name="Manso-Silvan L."/>
            <person name="Nikolski M."/>
            <person name="Nouvel L.-X."/>
            <person name="Poumarat F."/>
            <person name="Tardy F."/>
            <person name="Thebault P."/>
            <person name="Theil S."/>
            <person name="Citti C."/>
            <person name="Thiaucourt F."/>
            <person name="Blanchard A."/>
        </authorList>
    </citation>
    <scope>NUCLEOTIDE SEQUENCE [LARGE SCALE GENOMIC DNA]</scope>
    <source>
        <strain evidence="8 9">NCTC 246</strain>
    </source>
</reference>
<dbReference type="PANTHER" id="PTHR46098:SF1">
    <property type="entry name" value="TRNA (CYTOSINE(38)-C(5))-METHYLTRANSFERASE"/>
    <property type="match status" value="1"/>
</dbReference>
<dbReference type="Pfam" id="PF00145">
    <property type="entry name" value="DNA_methylase"/>
    <property type="match status" value="1"/>
</dbReference>
<dbReference type="Gene3D" id="3.40.50.150">
    <property type="entry name" value="Vaccinia Virus protein VP39"/>
    <property type="match status" value="1"/>
</dbReference>
<evidence type="ECO:0000256" key="5">
    <source>
        <dbReference type="PROSITE-ProRule" id="PRU01016"/>
    </source>
</evidence>
<evidence type="ECO:0000256" key="1">
    <source>
        <dbReference type="ARBA" id="ARBA00022603"/>
    </source>
</evidence>
<organism evidence="8 9">
    <name type="scientific">Ureaplasma diversum NCTC 246</name>
    <dbReference type="NCBI Taxonomy" id="1188241"/>
    <lineage>
        <taxon>Bacteria</taxon>
        <taxon>Bacillati</taxon>
        <taxon>Mycoplasmatota</taxon>
        <taxon>Mycoplasmoidales</taxon>
        <taxon>Mycoplasmoidaceae</taxon>
        <taxon>Ureaplasma</taxon>
    </lineage>
</organism>
<keyword evidence="1 5" id="KW-0489">Methyltransferase</keyword>
<evidence type="ECO:0000256" key="2">
    <source>
        <dbReference type="ARBA" id="ARBA00022679"/>
    </source>
</evidence>
<keyword evidence="2 5" id="KW-0808">Transferase</keyword>